<dbReference type="GO" id="GO:0005886">
    <property type="term" value="C:plasma membrane"/>
    <property type="evidence" value="ECO:0007669"/>
    <property type="project" value="TreeGrafter"/>
</dbReference>
<protein>
    <recommendedName>
        <fullName evidence="7">Immunoglobulin domain-containing protein</fullName>
    </recommendedName>
</protein>
<name>A0AAY5JYQ3_ESOLU</name>
<keyword evidence="6" id="KW-0732">Signal</keyword>
<organism evidence="8 9">
    <name type="scientific">Esox lucius</name>
    <name type="common">Northern pike</name>
    <dbReference type="NCBI Taxonomy" id="8010"/>
    <lineage>
        <taxon>Eukaryota</taxon>
        <taxon>Metazoa</taxon>
        <taxon>Chordata</taxon>
        <taxon>Craniata</taxon>
        <taxon>Vertebrata</taxon>
        <taxon>Euteleostomi</taxon>
        <taxon>Actinopterygii</taxon>
        <taxon>Neopterygii</taxon>
        <taxon>Teleostei</taxon>
        <taxon>Protacanthopterygii</taxon>
        <taxon>Esociformes</taxon>
        <taxon>Esocidae</taxon>
        <taxon>Esox</taxon>
    </lineage>
</organism>
<feature type="domain" description="Immunoglobulin" evidence="7">
    <location>
        <begin position="22"/>
        <end position="121"/>
    </location>
</feature>
<evidence type="ECO:0000259" key="7">
    <source>
        <dbReference type="SMART" id="SM00409"/>
    </source>
</evidence>
<evidence type="ECO:0000256" key="4">
    <source>
        <dbReference type="SAM" id="MobiDB-lite"/>
    </source>
</evidence>
<feature type="region of interest" description="Disordered" evidence="4">
    <location>
        <begin position="228"/>
        <end position="249"/>
    </location>
</feature>
<dbReference type="SUPFAM" id="SSF48726">
    <property type="entry name" value="Immunoglobulin"/>
    <property type="match status" value="1"/>
</dbReference>
<dbReference type="PANTHER" id="PTHR11860">
    <property type="entry name" value="POLYMERIC-IMMUNOGLOBULIN RECEPTOR"/>
    <property type="match status" value="1"/>
</dbReference>
<evidence type="ECO:0000256" key="6">
    <source>
        <dbReference type="SAM" id="SignalP"/>
    </source>
</evidence>
<reference evidence="8" key="2">
    <citation type="submission" date="2025-08" db="UniProtKB">
        <authorList>
            <consortium name="Ensembl"/>
        </authorList>
    </citation>
    <scope>IDENTIFICATION</scope>
</reference>
<dbReference type="Pfam" id="PF07686">
    <property type="entry name" value="V-set"/>
    <property type="match status" value="1"/>
</dbReference>
<keyword evidence="2 5" id="KW-0812">Transmembrane</keyword>
<evidence type="ECO:0000256" key="5">
    <source>
        <dbReference type="SAM" id="Phobius"/>
    </source>
</evidence>
<evidence type="ECO:0000256" key="2">
    <source>
        <dbReference type="ARBA" id="ARBA00022692"/>
    </source>
</evidence>
<feature type="compositionally biased region" description="Polar residues" evidence="4">
    <location>
        <begin position="235"/>
        <end position="249"/>
    </location>
</feature>
<feature type="chain" id="PRO_5044298307" description="Immunoglobulin domain-containing protein" evidence="6">
    <location>
        <begin position="21"/>
        <end position="416"/>
    </location>
</feature>
<dbReference type="InterPro" id="IPR013783">
    <property type="entry name" value="Ig-like_fold"/>
</dbReference>
<evidence type="ECO:0000256" key="1">
    <source>
        <dbReference type="ARBA" id="ARBA00004370"/>
    </source>
</evidence>
<feature type="signal peptide" evidence="6">
    <location>
        <begin position="1"/>
        <end position="20"/>
    </location>
</feature>
<evidence type="ECO:0000256" key="3">
    <source>
        <dbReference type="ARBA" id="ARBA00023136"/>
    </source>
</evidence>
<dbReference type="GO" id="GO:0004888">
    <property type="term" value="F:transmembrane signaling receptor activity"/>
    <property type="evidence" value="ECO:0007669"/>
    <property type="project" value="TreeGrafter"/>
</dbReference>
<dbReference type="SMART" id="SM00409">
    <property type="entry name" value="IG"/>
    <property type="match status" value="1"/>
</dbReference>
<dbReference type="InterPro" id="IPR003599">
    <property type="entry name" value="Ig_sub"/>
</dbReference>
<sequence length="416" mass="46298">MDRFFITMVTILFALCPAGSEVLTVTGVVGGRVVIKCSFNSLDNHIKYFCKSPCLTESDVIIKTKVSNNYIAKGRYSITDHGNGYFTVTIKDLKKSDSGTYWCVVERVGVDSYQMVNLSVVEAPPTTSDVITATAPMTETAWEARTTATPPEAVNSPNTPPTTSDVITATAPMTETVWEARTTATPPEAVNSQNIPGTPVVIMVCVGLAVLVLGLLLICKWRRVRKASRPLVKPDTSTQDSRTNQSFTLVSRDSTYQTLTKGTQDSTYQTLTKGTQDSTYQTLTKETQDSTYQTLSTSTQDSTYQTLTKENPRLLLPNPDHVNPRLHLPNHHQGNPRLHLPNHHQGNPRLHLPNHHQGNPRLLLPNPDHVNPRLHLPNPHQGNPRLRLLNPLHINPRFHLPNPYHSHTYKTHPQPN</sequence>
<dbReference type="PANTHER" id="PTHR11860:SF87">
    <property type="entry name" value="CMRF35-LIKE MOLECULE 8"/>
    <property type="match status" value="1"/>
</dbReference>
<feature type="region of interest" description="Disordered" evidence="4">
    <location>
        <begin position="313"/>
        <end position="386"/>
    </location>
</feature>
<comment type="subcellular location">
    <subcellularLocation>
        <location evidence="1">Membrane</location>
    </subcellularLocation>
</comment>
<dbReference type="InterPro" id="IPR013106">
    <property type="entry name" value="Ig_V-set"/>
</dbReference>
<reference evidence="8" key="3">
    <citation type="submission" date="2025-09" db="UniProtKB">
        <authorList>
            <consortium name="Ensembl"/>
        </authorList>
    </citation>
    <scope>IDENTIFICATION</scope>
</reference>
<dbReference type="InterPro" id="IPR036179">
    <property type="entry name" value="Ig-like_dom_sf"/>
</dbReference>
<dbReference type="Ensembl" id="ENSELUT00000099721.1">
    <property type="protein sequence ID" value="ENSELUP00000080885.1"/>
    <property type="gene ID" value="ENSELUG00000042863.1"/>
</dbReference>
<keyword evidence="9" id="KW-1185">Reference proteome</keyword>
<reference evidence="8 9" key="1">
    <citation type="submission" date="2020-02" db="EMBL/GenBank/DDBJ databases">
        <title>Esox lucius (northern pike) genome, fEsoLuc1, primary haplotype.</title>
        <authorList>
            <person name="Myers G."/>
            <person name="Karagic N."/>
            <person name="Meyer A."/>
            <person name="Pippel M."/>
            <person name="Reichard M."/>
            <person name="Winkler S."/>
            <person name="Tracey A."/>
            <person name="Sims Y."/>
            <person name="Howe K."/>
            <person name="Rhie A."/>
            <person name="Formenti G."/>
            <person name="Durbin R."/>
            <person name="Fedrigo O."/>
            <person name="Jarvis E.D."/>
        </authorList>
    </citation>
    <scope>NUCLEOTIDE SEQUENCE [LARGE SCALE GENOMIC DNA]</scope>
</reference>
<dbReference type="Proteomes" id="UP000265140">
    <property type="component" value="Chromosome 9"/>
</dbReference>
<evidence type="ECO:0000313" key="9">
    <source>
        <dbReference type="Proteomes" id="UP000265140"/>
    </source>
</evidence>
<keyword evidence="5" id="KW-1133">Transmembrane helix</keyword>
<proteinExistence type="predicted"/>
<dbReference type="GeneTree" id="ENSGT01150000287164"/>
<accession>A0AAY5JYQ3</accession>
<feature type="transmembrane region" description="Helical" evidence="5">
    <location>
        <begin position="200"/>
        <end position="219"/>
    </location>
</feature>
<dbReference type="AlphaFoldDB" id="A0AAY5JYQ3"/>
<dbReference type="InterPro" id="IPR050671">
    <property type="entry name" value="CD300_family_receptors"/>
</dbReference>
<keyword evidence="3 5" id="KW-0472">Membrane</keyword>
<evidence type="ECO:0000313" key="8">
    <source>
        <dbReference type="Ensembl" id="ENSELUP00000080885.1"/>
    </source>
</evidence>
<feature type="region of interest" description="Disordered" evidence="4">
    <location>
        <begin position="285"/>
        <end position="304"/>
    </location>
</feature>
<dbReference type="Gene3D" id="2.60.40.10">
    <property type="entry name" value="Immunoglobulins"/>
    <property type="match status" value="1"/>
</dbReference>